<evidence type="ECO:0000313" key="2">
    <source>
        <dbReference type="Proteomes" id="UP000823910"/>
    </source>
</evidence>
<protein>
    <submittedName>
        <fullName evidence="1">Uncharacterized protein</fullName>
    </submittedName>
</protein>
<sequence length="221" mass="25424">MTLGEMIERLSKVDDISWGMYAFSRDVLCRKIDDARKQDMIRKAMECGTRKAEETAVRFGTEDPWEIAKSLGLSIVFPKEANVGGRILFALFTPPNQIQIMREPIEKAAENEEIRKFVTEEQIKNLILGHELFHFLEEEDEGIYTRSETITLWKFLGYEHRSTVRALSEIAGMAFTKKLNQFPYSPFTLDILLYYNYNSDEALNIYSEVIGRNGGHGLHAS</sequence>
<name>A0A9D2MYP0_9FIRM</name>
<evidence type="ECO:0000313" key="1">
    <source>
        <dbReference type="EMBL" id="HJC04888.1"/>
    </source>
</evidence>
<reference evidence="1" key="2">
    <citation type="submission" date="2021-04" db="EMBL/GenBank/DDBJ databases">
        <authorList>
            <person name="Gilroy R."/>
        </authorList>
    </citation>
    <scope>NUCLEOTIDE SEQUENCE</scope>
    <source>
        <strain evidence="1">CHK180-15479</strain>
    </source>
</reference>
<accession>A0A9D2MYP0</accession>
<dbReference type="Proteomes" id="UP000823910">
    <property type="component" value="Unassembled WGS sequence"/>
</dbReference>
<dbReference type="EMBL" id="DWWT01000005">
    <property type="protein sequence ID" value="HJC04888.1"/>
    <property type="molecule type" value="Genomic_DNA"/>
</dbReference>
<comment type="caution">
    <text evidence="1">The sequence shown here is derived from an EMBL/GenBank/DDBJ whole genome shotgun (WGS) entry which is preliminary data.</text>
</comment>
<proteinExistence type="predicted"/>
<dbReference type="AlphaFoldDB" id="A0A9D2MYP0"/>
<reference evidence="1" key="1">
    <citation type="journal article" date="2021" name="PeerJ">
        <title>Extensive microbial diversity within the chicken gut microbiome revealed by metagenomics and culture.</title>
        <authorList>
            <person name="Gilroy R."/>
            <person name="Ravi A."/>
            <person name="Getino M."/>
            <person name="Pursley I."/>
            <person name="Horton D.L."/>
            <person name="Alikhan N.F."/>
            <person name="Baker D."/>
            <person name="Gharbi K."/>
            <person name="Hall N."/>
            <person name="Watson M."/>
            <person name="Adriaenssens E.M."/>
            <person name="Foster-Nyarko E."/>
            <person name="Jarju S."/>
            <person name="Secka A."/>
            <person name="Antonio M."/>
            <person name="Oren A."/>
            <person name="Chaudhuri R.R."/>
            <person name="La Ragione R."/>
            <person name="Hildebrand F."/>
            <person name="Pallen M.J."/>
        </authorList>
    </citation>
    <scope>NUCLEOTIDE SEQUENCE</scope>
    <source>
        <strain evidence="1">CHK180-15479</strain>
    </source>
</reference>
<gene>
    <name evidence="1" type="ORF">H9704_01825</name>
</gene>
<organism evidence="1 2">
    <name type="scientific">Candidatus Enterocloster excrementipullorum</name>
    <dbReference type="NCBI Taxonomy" id="2838559"/>
    <lineage>
        <taxon>Bacteria</taxon>
        <taxon>Bacillati</taxon>
        <taxon>Bacillota</taxon>
        <taxon>Clostridia</taxon>
        <taxon>Lachnospirales</taxon>
        <taxon>Lachnospiraceae</taxon>
        <taxon>Enterocloster</taxon>
    </lineage>
</organism>